<dbReference type="Proteomes" id="UP001168613">
    <property type="component" value="Unassembled WGS sequence"/>
</dbReference>
<evidence type="ECO:0000313" key="1">
    <source>
        <dbReference type="EMBL" id="MDN4121130.1"/>
    </source>
</evidence>
<reference evidence="1" key="1">
    <citation type="submission" date="2021-11" db="EMBL/GenBank/DDBJ databases">
        <title>Draft genome sequence of Alcaligenes endophyticus type strain CCUG 75668T.</title>
        <authorList>
            <person name="Salva-Serra F."/>
            <person name="Duran R.E."/>
            <person name="Seeger M."/>
            <person name="Moore E.R.B."/>
            <person name="Jaen-Luchoro D."/>
        </authorList>
    </citation>
    <scope>NUCLEOTIDE SEQUENCE</scope>
    <source>
        <strain evidence="1">CCUG 75668</strain>
    </source>
</reference>
<proteinExistence type="predicted"/>
<name>A0ABT8EJ21_9BURK</name>
<dbReference type="EMBL" id="JAJHNU010000001">
    <property type="protein sequence ID" value="MDN4121130.1"/>
    <property type="molecule type" value="Genomic_DNA"/>
</dbReference>
<dbReference type="RefSeq" id="WP_266124761.1">
    <property type="nucleotide sequence ID" value="NZ_JAJHNU010000001.1"/>
</dbReference>
<protein>
    <recommendedName>
        <fullName evidence="3">Antitoxin SocA-like Panacea domain-containing protein</fullName>
    </recommendedName>
</protein>
<organism evidence="1 2">
    <name type="scientific">Alcaligenes endophyticus</name>
    <dbReference type="NCBI Taxonomy" id="1929088"/>
    <lineage>
        <taxon>Bacteria</taxon>
        <taxon>Pseudomonadati</taxon>
        <taxon>Pseudomonadota</taxon>
        <taxon>Betaproteobacteria</taxon>
        <taxon>Burkholderiales</taxon>
        <taxon>Alcaligenaceae</taxon>
        <taxon>Alcaligenes</taxon>
    </lineage>
</organism>
<comment type="caution">
    <text evidence="1">The sequence shown here is derived from an EMBL/GenBank/DDBJ whole genome shotgun (WGS) entry which is preliminary data.</text>
</comment>
<keyword evidence="2" id="KW-1185">Reference proteome</keyword>
<gene>
    <name evidence="1" type="ORF">LMS43_07505</name>
</gene>
<evidence type="ECO:0000313" key="2">
    <source>
        <dbReference type="Proteomes" id="UP001168613"/>
    </source>
</evidence>
<sequence>MFLPNKMKACLEYLLSQQRTPAPGGLKAFSRVLWYADFTLQRATGNPITGAVYTIREGNPYSRSVPWAIDSMVSEGIIAGGNADYLAYDQADFRLQRTRYTNTLDQEETNALQAAFDCVFADGFGEGRFPAEDIRELALHNQAALG</sequence>
<accession>A0ABT8EJ21</accession>
<evidence type="ECO:0008006" key="3">
    <source>
        <dbReference type="Google" id="ProtNLM"/>
    </source>
</evidence>